<dbReference type="PROSITE" id="PS50977">
    <property type="entry name" value="HTH_TETR_2"/>
    <property type="match status" value="1"/>
</dbReference>
<comment type="caution">
    <text evidence="4">The sequence shown here is derived from an EMBL/GenBank/DDBJ whole genome shotgun (WGS) entry which is preliminary data.</text>
</comment>
<gene>
    <name evidence="4" type="ORF">JW984_07595</name>
</gene>
<dbReference type="PANTHER" id="PTHR43479:SF11">
    <property type="entry name" value="ACREF_ENVCD OPERON REPRESSOR-RELATED"/>
    <property type="match status" value="1"/>
</dbReference>
<dbReference type="InterPro" id="IPR050624">
    <property type="entry name" value="HTH-type_Tx_Regulator"/>
</dbReference>
<name>A0A9D8KFV8_9DELT</name>
<dbReference type="PANTHER" id="PTHR43479">
    <property type="entry name" value="ACREF/ENVCD OPERON REPRESSOR-RELATED"/>
    <property type="match status" value="1"/>
</dbReference>
<dbReference type="SUPFAM" id="SSF46689">
    <property type="entry name" value="Homeodomain-like"/>
    <property type="match status" value="1"/>
</dbReference>
<reference evidence="4" key="2">
    <citation type="submission" date="2021-01" db="EMBL/GenBank/DDBJ databases">
        <authorList>
            <person name="Hahn C.R."/>
            <person name="Youssef N.H."/>
            <person name="Elshahed M."/>
        </authorList>
    </citation>
    <scope>NUCLEOTIDE SEQUENCE</scope>
    <source>
        <strain evidence="4">Zod_Metabat.24</strain>
    </source>
</reference>
<dbReference type="AlphaFoldDB" id="A0A9D8KFV8"/>
<dbReference type="PRINTS" id="PR00455">
    <property type="entry name" value="HTHTETR"/>
</dbReference>
<dbReference type="PROSITE" id="PS01081">
    <property type="entry name" value="HTH_TETR_1"/>
    <property type="match status" value="1"/>
</dbReference>
<dbReference type="InterPro" id="IPR023772">
    <property type="entry name" value="DNA-bd_HTH_TetR-type_CS"/>
</dbReference>
<reference evidence="4" key="1">
    <citation type="journal article" date="2021" name="Environ. Microbiol.">
        <title>Genomic characterization of three novel Desulfobacterota classes expand the metabolic and phylogenetic diversity of the phylum.</title>
        <authorList>
            <person name="Murphy C.L."/>
            <person name="Biggerstaff J."/>
            <person name="Eichhorn A."/>
            <person name="Ewing E."/>
            <person name="Shahan R."/>
            <person name="Soriano D."/>
            <person name="Stewart S."/>
            <person name="VanMol K."/>
            <person name="Walker R."/>
            <person name="Walters P."/>
            <person name="Elshahed M.S."/>
            <person name="Youssef N.H."/>
        </authorList>
    </citation>
    <scope>NUCLEOTIDE SEQUENCE</scope>
    <source>
        <strain evidence="4">Zod_Metabat.24</strain>
    </source>
</reference>
<evidence type="ECO:0000313" key="4">
    <source>
        <dbReference type="EMBL" id="MBN1573041.1"/>
    </source>
</evidence>
<evidence type="ECO:0000313" key="5">
    <source>
        <dbReference type="Proteomes" id="UP000809273"/>
    </source>
</evidence>
<dbReference type="Gene3D" id="1.10.357.10">
    <property type="entry name" value="Tetracycline Repressor, domain 2"/>
    <property type="match status" value="1"/>
</dbReference>
<proteinExistence type="predicted"/>
<evidence type="ECO:0000256" key="1">
    <source>
        <dbReference type="ARBA" id="ARBA00023125"/>
    </source>
</evidence>
<evidence type="ECO:0000259" key="3">
    <source>
        <dbReference type="PROSITE" id="PS50977"/>
    </source>
</evidence>
<feature type="DNA-binding region" description="H-T-H motif" evidence="2">
    <location>
        <begin position="38"/>
        <end position="57"/>
    </location>
</feature>
<dbReference type="InterPro" id="IPR009057">
    <property type="entry name" value="Homeodomain-like_sf"/>
</dbReference>
<evidence type="ECO:0000256" key="2">
    <source>
        <dbReference type="PROSITE-ProRule" id="PRU00335"/>
    </source>
</evidence>
<feature type="domain" description="HTH tetR-type" evidence="3">
    <location>
        <begin position="15"/>
        <end position="75"/>
    </location>
</feature>
<dbReference type="Gene3D" id="1.10.10.60">
    <property type="entry name" value="Homeodomain-like"/>
    <property type="match status" value="1"/>
</dbReference>
<dbReference type="GO" id="GO:0003677">
    <property type="term" value="F:DNA binding"/>
    <property type="evidence" value="ECO:0007669"/>
    <property type="project" value="UniProtKB-UniRule"/>
</dbReference>
<protein>
    <submittedName>
        <fullName evidence="4">TetR/AcrR family transcriptional regulator</fullName>
    </submittedName>
</protein>
<dbReference type="Pfam" id="PF00440">
    <property type="entry name" value="TetR_N"/>
    <property type="match status" value="1"/>
</dbReference>
<sequence length="200" mass="23467">MKLVKTKVKDRRLVDEKRKHIIDGAIKVFAKKGYHKATVRNIAEASGLGLGSIYDYVKSKEDILYLFYENYMNSFYEKLNIADIKTESDPKKQLIIVYKAHIDVCFELEDQVMLAFTQAMYMKKRYLRDILTRESEIVEKFKEILMDMGLPEREADLTANHLVFSSSFGVLRRWNLKGKHSREEITDFLCENNLKHIMNG</sequence>
<dbReference type="EMBL" id="JAFGIX010000036">
    <property type="protein sequence ID" value="MBN1573041.1"/>
    <property type="molecule type" value="Genomic_DNA"/>
</dbReference>
<accession>A0A9D8KFV8</accession>
<keyword evidence="1 2" id="KW-0238">DNA-binding</keyword>
<dbReference type="Proteomes" id="UP000809273">
    <property type="component" value="Unassembled WGS sequence"/>
</dbReference>
<dbReference type="InterPro" id="IPR001647">
    <property type="entry name" value="HTH_TetR"/>
</dbReference>
<organism evidence="4 5">
    <name type="scientific">Candidatus Zymogenus saltonus</name>
    <dbReference type="NCBI Taxonomy" id="2844893"/>
    <lineage>
        <taxon>Bacteria</taxon>
        <taxon>Deltaproteobacteria</taxon>
        <taxon>Candidatus Zymogenia</taxon>
        <taxon>Candidatus Zymogeniales</taxon>
        <taxon>Candidatus Zymogenaceae</taxon>
        <taxon>Candidatus Zymogenus</taxon>
    </lineage>
</organism>